<reference evidence="2" key="1">
    <citation type="submission" date="2023-04" db="EMBL/GenBank/DDBJ databases">
        <title>Black Yeasts Isolated from many extreme environments.</title>
        <authorList>
            <person name="Coleine C."/>
            <person name="Stajich J.E."/>
            <person name="Selbmann L."/>
        </authorList>
    </citation>
    <scope>NUCLEOTIDE SEQUENCE</scope>
    <source>
        <strain evidence="2">CCFEE 5312</strain>
    </source>
</reference>
<keyword evidence="3" id="KW-1185">Reference proteome</keyword>
<sequence>MDNSNQAPPAPSSPLVASTPSLTGVPPEMRNQIAQAIMAAEELHVQPIGTYRIPPMTGVTRQIQAEFANFYRTEGARHAETIIIHLPRLEDYDTIIARFPRVVTRPQQTITLRIYPNNNDEENEKKIRELIRLVAGGRFTSTSPDSPLMRSFQIQIRFDALTFNVAAFKRVLLSVEGRENMRSPWLVSPHDVEYRKAVTQLFGNLSAALYLEQERHDRKARIARMDCAEAQAQSAARRKRTQSDNGEGSSNYNKRKRT</sequence>
<gene>
    <name evidence="2" type="ORF">LTR09_000093</name>
</gene>
<accession>A0AAJ0LX79</accession>
<dbReference type="AlphaFoldDB" id="A0AAJ0LX79"/>
<evidence type="ECO:0000313" key="2">
    <source>
        <dbReference type="EMBL" id="KAK3058529.1"/>
    </source>
</evidence>
<comment type="caution">
    <text evidence="2">The sequence shown here is derived from an EMBL/GenBank/DDBJ whole genome shotgun (WGS) entry which is preliminary data.</text>
</comment>
<organism evidence="2 3">
    <name type="scientific">Extremus antarcticus</name>
    <dbReference type="NCBI Taxonomy" id="702011"/>
    <lineage>
        <taxon>Eukaryota</taxon>
        <taxon>Fungi</taxon>
        <taxon>Dikarya</taxon>
        <taxon>Ascomycota</taxon>
        <taxon>Pezizomycotina</taxon>
        <taxon>Dothideomycetes</taxon>
        <taxon>Dothideomycetidae</taxon>
        <taxon>Mycosphaerellales</taxon>
        <taxon>Extremaceae</taxon>
        <taxon>Extremus</taxon>
    </lineage>
</organism>
<feature type="region of interest" description="Disordered" evidence="1">
    <location>
        <begin position="229"/>
        <end position="258"/>
    </location>
</feature>
<feature type="compositionally biased region" description="Polar residues" evidence="1">
    <location>
        <begin position="243"/>
        <end position="252"/>
    </location>
</feature>
<protein>
    <submittedName>
        <fullName evidence="2">Uncharacterized protein</fullName>
    </submittedName>
</protein>
<dbReference type="EMBL" id="JAWDJX010000001">
    <property type="protein sequence ID" value="KAK3058529.1"/>
    <property type="molecule type" value="Genomic_DNA"/>
</dbReference>
<proteinExistence type="predicted"/>
<name>A0AAJ0LX79_9PEZI</name>
<dbReference type="Proteomes" id="UP001271007">
    <property type="component" value="Unassembled WGS sequence"/>
</dbReference>
<feature type="region of interest" description="Disordered" evidence="1">
    <location>
        <begin position="1"/>
        <end position="26"/>
    </location>
</feature>
<feature type="compositionally biased region" description="Low complexity" evidence="1">
    <location>
        <begin position="13"/>
        <end position="23"/>
    </location>
</feature>
<evidence type="ECO:0000313" key="3">
    <source>
        <dbReference type="Proteomes" id="UP001271007"/>
    </source>
</evidence>
<evidence type="ECO:0000256" key="1">
    <source>
        <dbReference type="SAM" id="MobiDB-lite"/>
    </source>
</evidence>